<protein>
    <recommendedName>
        <fullName evidence="4">Outer membrane protein beta-barrel domain-containing protein</fullName>
    </recommendedName>
</protein>
<dbReference type="AlphaFoldDB" id="A0AAP2GMQ9"/>
<dbReference type="EMBL" id="JAHESF010000008">
    <property type="protein sequence ID" value="MBT1697238.1"/>
    <property type="molecule type" value="Genomic_DNA"/>
</dbReference>
<dbReference type="Proteomes" id="UP001319200">
    <property type="component" value="Unassembled WGS sequence"/>
</dbReference>
<keyword evidence="3" id="KW-1185">Reference proteome</keyword>
<proteinExistence type="predicted"/>
<evidence type="ECO:0008006" key="4">
    <source>
        <dbReference type="Google" id="ProtNLM"/>
    </source>
</evidence>
<keyword evidence="1" id="KW-0732">Signal</keyword>
<sequence>MKKVASIVFLSLLFITAHAQDRGIGLRLGNPMGITYKKYLPKNKAVELGVGTGYTSWYHNYYENSFHDFDRYEGFDYVSHTVRTPLYLQARYQLHNDIYIEGLIGKLEWYWGIGALMKVANVDYRYRDNGVLITDRRTDFDFGPEGMLGMEYTFEDIPLTIFGEFSLVIEFADRPGALRGYSGVGARYNF</sequence>
<reference evidence="2 3" key="1">
    <citation type="submission" date="2021-05" db="EMBL/GenBank/DDBJ databases">
        <title>A Polyphasic approach of four new species of the genus Ohtaekwangia: Ohtaekwangia histidinii sp. nov., Ohtaekwangia cretensis sp. nov., Ohtaekwangia indiensis sp. nov., Ohtaekwangia reichenbachii sp. nov. from diverse environment.</title>
        <authorList>
            <person name="Octaviana S."/>
        </authorList>
    </citation>
    <scope>NUCLEOTIDE SEQUENCE [LARGE SCALE GENOMIC DNA]</scope>
    <source>
        <strain evidence="2 3">PWU4</strain>
    </source>
</reference>
<evidence type="ECO:0000313" key="3">
    <source>
        <dbReference type="Proteomes" id="UP001319200"/>
    </source>
</evidence>
<comment type="caution">
    <text evidence="2">The sequence shown here is derived from an EMBL/GenBank/DDBJ whole genome shotgun (WGS) entry which is preliminary data.</text>
</comment>
<name>A0AAP2GMQ9_9BACT</name>
<feature type="chain" id="PRO_5042826395" description="Outer membrane protein beta-barrel domain-containing protein" evidence="1">
    <location>
        <begin position="20"/>
        <end position="190"/>
    </location>
</feature>
<dbReference type="RefSeq" id="WP_254163085.1">
    <property type="nucleotide sequence ID" value="NZ_JAHESF010000008.1"/>
</dbReference>
<evidence type="ECO:0000313" key="2">
    <source>
        <dbReference type="EMBL" id="MBT1697238.1"/>
    </source>
</evidence>
<accession>A0AAP2GMQ9</accession>
<gene>
    <name evidence="2" type="ORF">KK083_10150</name>
</gene>
<evidence type="ECO:0000256" key="1">
    <source>
        <dbReference type="SAM" id="SignalP"/>
    </source>
</evidence>
<feature type="signal peptide" evidence="1">
    <location>
        <begin position="1"/>
        <end position="19"/>
    </location>
</feature>
<organism evidence="2 3">
    <name type="scientific">Chryseosolibacter histidini</name>
    <dbReference type="NCBI Taxonomy" id="2782349"/>
    <lineage>
        <taxon>Bacteria</taxon>
        <taxon>Pseudomonadati</taxon>
        <taxon>Bacteroidota</taxon>
        <taxon>Cytophagia</taxon>
        <taxon>Cytophagales</taxon>
        <taxon>Chryseotaleaceae</taxon>
        <taxon>Chryseosolibacter</taxon>
    </lineage>
</organism>